<evidence type="ECO:0008006" key="3">
    <source>
        <dbReference type="Google" id="ProtNLM"/>
    </source>
</evidence>
<name>A0ABD2QGA1_9PLAT</name>
<dbReference type="AlphaFoldDB" id="A0ABD2QGA1"/>
<reference evidence="1 2" key="1">
    <citation type="submission" date="2024-11" db="EMBL/GenBank/DDBJ databases">
        <title>Adaptive evolution of stress response genes in parasites aligns with host niche diversity.</title>
        <authorList>
            <person name="Hahn C."/>
            <person name="Resl P."/>
        </authorList>
    </citation>
    <scope>NUCLEOTIDE SEQUENCE [LARGE SCALE GENOMIC DNA]</scope>
    <source>
        <strain evidence="1">EGGRZ-B1_66</strain>
        <tissue evidence="1">Body</tissue>
    </source>
</reference>
<dbReference type="Gene3D" id="2.60.40.10">
    <property type="entry name" value="Immunoglobulins"/>
    <property type="match status" value="1"/>
</dbReference>
<gene>
    <name evidence="1" type="ORF">Ciccas_002799</name>
</gene>
<keyword evidence="2" id="KW-1185">Reference proteome</keyword>
<dbReference type="EMBL" id="JBJKFK010000232">
    <property type="protein sequence ID" value="KAL3318544.1"/>
    <property type="molecule type" value="Genomic_DNA"/>
</dbReference>
<dbReference type="SUPFAM" id="SSF49265">
    <property type="entry name" value="Fibronectin type III"/>
    <property type="match status" value="1"/>
</dbReference>
<sequence>MKHFGVPNNQFIMKKCECGPDEASANGNVIVIDTPEFYRGELTAVVRILPHFSPESSEFMVEWTPKVCIETDQQTDSTEGDVAEDGGRNSQVYESLNARMKTRVFRLIKLKYHCRYQVKVTPMKLETAEATSVSNCFCTRSCLQTKVDVNTAHHSCLTTAKLAPTEPTHLAVEPKENGNYLVKWNYPETRRLIDEMLKFRIIYGPREAEPIDPGMYNDAAGFSPTMNKRLSEARDERQITLTNLKSDSLYIVRLQALHLDRRDIRENSAESPQVSRYFMTQKSSIPNNGKRLLFGTNNLSHV</sequence>
<evidence type="ECO:0000313" key="2">
    <source>
        <dbReference type="Proteomes" id="UP001626550"/>
    </source>
</evidence>
<dbReference type="InterPro" id="IPR036116">
    <property type="entry name" value="FN3_sf"/>
</dbReference>
<protein>
    <recommendedName>
        <fullName evidence="3">Fibronectin type-III domain-containing protein</fullName>
    </recommendedName>
</protein>
<proteinExistence type="predicted"/>
<comment type="caution">
    <text evidence="1">The sequence shown here is derived from an EMBL/GenBank/DDBJ whole genome shotgun (WGS) entry which is preliminary data.</text>
</comment>
<dbReference type="InterPro" id="IPR013783">
    <property type="entry name" value="Ig-like_fold"/>
</dbReference>
<organism evidence="1 2">
    <name type="scientific">Cichlidogyrus casuarinus</name>
    <dbReference type="NCBI Taxonomy" id="1844966"/>
    <lineage>
        <taxon>Eukaryota</taxon>
        <taxon>Metazoa</taxon>
        <taxon>Spiralia</taxon>
        <taxon>Lophotrochozoa</taxon>
        <taxon>Platyhelminthes</taxon>
        <taxon>Monogenea</taxon>
        <taxon>Monopisthocotylea</taxon>
        <taxon>Dactylogyridea</taxon>
        <taxon>Ancyrocephalidae</taxon>
        <taxon>Cichlidogyrus</taxon>
    </lineage>
</organism>
<dbReference type="Proteomes" id="UP001626550">
    <property type="component" value="Unassembled WGS sequence"/>
</dbReference>
<evidence type="ECO:0000313" key="1">
    <source>
        <dbReference type="EMBL" id="KAL3318544.1"/>
    </source>
</evidence>
<accession>A0ABD2QGA1</accession>